<dbReference type="EMBL" id="GBXM01071900">
    <property type="protein sequence ID" value="JAH36677.1"/>
    <property type="molecule type" value="Transcribed_RNA"/>
</dbReference>
<organism evidence="1">
    <name type="scientific">Anguilla anguilla</name>
    <name type="common">European freshwater eel</name>
    <name type="synonym">Muraena anguilla</name>
    <dbReference type="NCBI Taxonomy" id="7936"/>
    <lineage>
        <taxon>Eukaryota</taxon>
        <taxon>Metazoa</taxon>
        <taxon>Chordata</taxon>
        <taxon>Craniata</taxon>
        <taxon>Vertebrata</taxon>
        <taxon>Euteleostomi</taxon>
        <taxon>Actinopterygii</taxon>
        <taxon>Neopterygii</taxon>
        <taxon>Teleostei</taxon>
        <taxon>Anguilliformes</taxon>
        <taxon>Anguillidae</taxon>
        <taxon>Anguilla</taxon>
    </lineage>
</organism>
<reference evidence="1" key="2">
    <citation type="journal article" date="2015" name="Fish Shellfish Immunol.">
        <title>Early steps in the European eel (Anguilla anguilla)-Vibrio vulnificus interaction in the gills: Role of the RtxA13 toxin.</title>
        <authorList>
            <person name="Callol A."/>
            <person name="Pajuelo D."/>
            <person name="Ebbesson L."/>
            <person name="Teles M."/>
            <person name="MacKenzie S."/>
            <person name="Amaro C."/>
        </authorList>
    </citation>
    <scope>NUCLEOTIDE SEQUENCE</scope>
</reference>
<name>A0A0E9S637_ANGAN</name>
<sequence length="16" mass="1833">MSMELCFLLHAINVLV</sequence>
<protein>
    <submittedName>
        <fullName evidence="1">Uncharacterized protein</fullName>
    </submittedName>
</protein>
<proteinExistence type="predicted"/>
<dbReference type="AlphaFoldDB" id="A0A0E9S637"/>
<evidence type="ECO:0000313" key="1">
    <source>
        <dbReference type="EMBL" id="JAH36677.1"/>
    </source>
</evidence>
<reference evidence="1" key="1">
    <citation type="submission" date="2014-11" db="EMBL/GenBank/DDBJ databases">
        <authorList>
            <person name="Amaro Gonzalez C."/>
        </authorList>
    </citation>
    <scope>NUCLEOTIDE SEQUENCE</scope>
</reference>
<accession>A0A0E9S637</accession>